<evidence type="ECO:0000313" key="2">
    <source>
        <dbReference type="EMBL" id="EFP00884.1"/>
    </source>
</evidence>
<protein>
    <recommendedName>
        <fullName evidence="1">Sdz-33 F-box domain-containing protein</fullName>
    </recommendedName>
</protein>
<dbReference type="InterPro" id="IPR032675">
    <property type="entry name" value="LRR_dom_sf"/>
</dbReference>
<sequence>MHPFEIINFSMISKRTKAVTKHMSFFSKYSIGINIDEEPQISVVGPEYTTECVYIFTSNEEMNGKVVEEGDWDDMNELRAWKYSNNPVEEWMQLLKHVLDIFQKQSIDNLSMTMDAFVDQNVSIINFLKTNVKTVNNCNLYQLRDETNVDDHSAYLLKNITISSKLFSLVNIKNNNFNAKIPKNVKELTILESKWIGYNRLLEIDCEHVTLRDNQITNEQWNSFLKKWIEMETNQNLEYLELDDRDLEEFRDHVLHDIPYEVVSEEVSRIVTW</sequence>
<dbReference type="HOGENOM" id="CLU_028840_3_1_1"/>
<dbReference type="PANTHER" id="PTHR21503">
    <property type="entry name" value="F-BOX-CONTAINING HYPOTHETICAL PROTEIN C.ELEGANS"/>
    <property type="match status" value="1"/>
</dbReference>
<dbReference type="InterPro" id="IPR012885">
    <property type="entry name" value="F-box_Sdz-33"/>
</dbReference>
<evidence type="ECO:0000313" key="3">
    <source>
        <dbReference type="Proteomes" id="UP000008281"/>
    </source>
</evidence>
<dbReference type="Proteomes" id="UP000008281">
    <property type="component" value="Unassembled WGS sequence"/>
</dbReference>
<dbReference type="EMBL" id="DS271314">
    <property type="protein sequence ID" value="EFP00884.1"/>
    <property type="molecule type" value="Genomic_DNA"/>
</dbReference>
<dbReference type="AlphaFoldDB" id="E3NW41"/>
<feature type="domain" description="Sdz-33 F-box" evidence="1">
    <location>
        <begin position="176"/>
        <end position="242"/>
    </location>
</feature>
<keyword evidence="3" id="KW-1185">Reference proteome</keyword>
<proteinExistence type="predicted"/>
<dbReference type="Pfam" id="PF07735">
    <property type="entry name" value="FBA_2"/>
    <property type="match status" value="1"/>
</dbReference>
<dbReference type="InParanoid" id="E3NW41"/>
<accession>E3NW41</accession>
<reference evidence="2" key="1">
    <citation type="submission" date="2007-07" db="EMBL/GenBank/DDBJ databases">
        <title>PCAP assembly of the Caenorhabditis remanei genome.</title>
        <authorList>
            <consortium name="The Caenorhabditis remanei Sequencing Consortium"/>
            <person name="Wilson R.K."/>
        </authorList>
    </citation>
    <scope>NUCLEOTIDE SEQUENCE [LARGE SCALE GENOMIC DNA]</scope>
    <source>
        <strain evidence="2">PB4641</strain>
    </source>
</reference>
<name>E3NW41_CAERE</name>
<dbReference type="Gene3D" id="3.80.10.10">
    <property type="entry name" value="Ribonuclease Inhibitor"/>
    <property type="match status" value="1"/>
</dbReference>
<dbReference type="PANTHER" id="PTHR21503:SF53">
    <property type="entry name" value="F-BOX ASSOCIATED DOMAIN-CONTAINING PROTEIN-RELATED"/>
    <property type="match status" value="1"/>
</dbReference>
<gene>
    <name evidence="2" type="ORF">CRE_05373</name>
</gene>
<evidence type="ECO:0000259" key="1">
    <source>
        <dbReference type="Pfam" id="PF07735"/>
    </source>
</evidence>
<organism evidence="3">
    <name type="scientific">Caenorhabditis remanei</name>
    <name type="common">Caenorhabditis vulgaris</name>
    <dbReference type="NCBI Taxonomy" id="31234"/>
    <lineage>
        <taxon>Eukaryota</taxon>
        <taxon>Metazoa</taxon>
        <taxon>Ecdysozoa</taxon>
        <taxon>Nematoda</taxon>
        <taxon>Chromadorea</taxon>
        <taxon>Rhabditida</taxon>
        <taxon>Rhabditina</taxon>
        <taxon>Rhabditomorpha</taxon>
        <taxon>Rhabditoidea</taxon>
        <taxon>Rhabditidae</taxon>
        <taxon>Peloderinae</taxon>
        <taxon>Caenorhabditis</taxon>
    </lineage>
</organism>